<dbReference type="Proteomes" id="UP001165960">
    <property type="component" value="Unassembled WGS sequence"/>
</dbReference>
<comment type="caution">
    <text evidence="1">The sequence shown here is derived from an EMBL/GenBank/DDBJ whole genome shotgun (WGS) entry which is preliminary data.</text>
</comment>
<evidence type="ECO:0000313" key="1">
    <source>
        <dbReference type="EMBL" id="KAJ9087859.1"/>
    </source>
</evidence>
<gene>
    <name evidence="1" type="primary">ENT3_1</name>
    <name evidence="1" type="ORF">DSO57_1028940</name>
</gene>
<reference evidence="1" key="1">
    <citation type="submission" date="2022-04" db="EMBL/GenBank/DDBJ databases">
        <title>Genome of the entomopathogenic fungus Entomophthora muscae.</title>
        <authorList>
            <person name="Elya C."/>
            <person name="Lovett B.R."/>
            <person name="Lee E."/>
            <person name="Macias A.M."/>
            <person name="Hajek A.E."/>
            <person name="De Bivort B.L."/>
            <person name="Kasson M.T."/>
            <person name="De Fine Licht H.H."/>
            <person name="Stajich J.E."/>
        </authorList>
    </citation>
    <scope>NUCLEOTIDE SEQUENCE</scope>
    <source>
        <strain evidence="1">Berkeley</strain>
    </source>
</reference>
<organism evidence="1 2">
    <name type="scientific">Entomophthora muscae</name>
    <dbReference type="NCBI Taxonomy" id="34485"/>
    <lineage>
        <taxon>Eukaryota</taxon>
        <taxon>Fungi</taxon>
        <taxon>Fungi incertae sedis</taxon>
        <taxon>Zoopagomycota</taxon>
        <taxon>Entomophthoromycotina</taxon>
        <taxon>Entomophthoromycetes</taxon>
        <taxon>Entomophthorales</taxon>
        <taxon>Entomophthoraceae</taxon>
        <taxon>Entomophthora</taxon>
    </lineage>
</organism>
<dbReference type="EMBL" id="QTSX02000187">
    <property type="protein sequence ID" value="KAJ9087859.1"/>
    <property type="molecule type" value="Genomic_DNA"/>
</dbReference>
<evidence type="ECO:0000313" key="2">
    <source>
        <dbReference type="Proteomes" id="UP001165960"/>
    </source>
</evidence>
<proteinExistence type="predicted"/>
<keyword evidence="2" id="KW-1185">Reference proteome</keyword>
<protein>
    <submittedName>
        <fullName evidence="1">Epsin-3, clathrin recruitment and traffic between the Golgi and endosome</fullName>
    </submittedName>
</protein>
<sequence length="382" mass="42214">MDYLWEAKNLVNKVKHAVLNLTEMESKVMDATNDDKWGASSTLMQEIAKGTHHFQQFNEIMNILVKRLSEREPYNWRKVYKALTLLEYLVKNGSEKVVDFARSNLSLIKVLRNFHCIDEKGKDQGINVKNRAKEIVELLSSTERIKEERKKAKSNRTKYVGIGSDPSGFGSSFSGNSSSSFGPRLAREELGGGLDFPDETPERSHFDEDSSATYSKPKVNAPLPPTPMVDLLGFDAPQDEWSDFQSTTGSFAPAAPSLNQDDFGDFQSVAMPLPKLPPPSSTGSTNAQPNPAASPKSTSNLWDKHSDLFSLDNLSISTPVNSKPSRPTMDQLKEQLNSQPPTSNFSFNAAPMTQSSFFSGSASQPPPKPLKQADLSEFDSLI</sequence>
<accession>A0ACC2ULR6</accession>
<name>A0ACC2ULR6_9FUNG</name>